<dbReference type="InterPro" id="IPR019660">
    <property type="entry name" value="Put_sensory_transdc_reg_YbjN"/>
</dbReference>
<dbReference type="SUPFAM" id="SSF69635">
    <property type="entry name" value="Type III secretory system chaperone-like"/>
    <property type="match status" value="1"/>
</dbReference>
<protein>
    <recommendedName>
        <fullName evidence="3">Sensory transduction regulator</fullName>
    </recommendedName>
</protein>
<organism evidence="1 2">
    <name type="scientific">Segniliparus rotundus (strain ATCC BAA-972 / CDC 1076 / CIP 108378 / DSM 44985 / JCM 13578)</name>
    <dbReference type="NCBI Taxonomy" id="640132"/>
    <lineage>
        <taxon>Bacteria</taxon>
        <taxon>Bacillati</taxon>
        <taxon>Actinomycetota</taxon>
        <taxon>Actinomycetes</taxon>
        <taxon>Mycobacteriales</taxon>
        <taxon>Segniliparaceae</taxon>
        <taxon>Segniliparus</taxon>
    </lineage>
</organism>
<dbReference type="KEGG" id="srt:Srot_2069"/>
<dbReference type="Gene3D" id="3.30.1460.10">
    <property type="match status" value="1"/>
</dbReference>
<keyword evidence="2" id="KW-1185">Reference proteome</keyword>
<dbReference type="AlphaFoldDB" id="D6Z994"/>
<name>D6Z994_SEGRD</name>
<dbReference type="Proteomes" id="UP000002247">
    <property type="component" value="Chromosome"/>
</dbReference>
<sequence>MSGTQKVRAALQKSLQELELDAEEISEHQVFWVVLPAERRHQVGVALAPREAGVRIEAFMCRAPEENHEDVFRFLLQRNQGQYGVHYTIDQPGDVYLVGFVPTAALSAEELDRILGQIIQTVDSDFNQLLSLGFAEAIRREWSWRTSRGESTKNLSAFTHLIRDPDRE</sequence>
<proteinExistence type="predicted"/>
<reference evidence="1 2" key="1">
    <citation type="journal article" date="2010" name="Stand. Genomic Sci.">
        <title>Complete genome sequence of Segniliparus rotundus type strain (CDC 1076).</title>
        <authorList>
            <person name="Sikorski J."/>
            <person name="Lapidus A."/>
            <person name="Copeland A."/>
            <person name="Misra M."/>
            <person name="Glavina Del Rio T."/>
            <person name="Nolan M."/>
            <person name="Lucas S."/>
            <person name="Chen F."/>
            <person name="Tice H."/>
            <person name="Cheng J.F."/>
            <person name="Jando M."/>
            <person name="Schneider S."/>
            <person name="Bruce D."/>
            <person name="Goodwin L."/>
            <person name="Pitluck S."/>
            <person name="Liolios K."/>
            <person name="Mikhailova N."/>
            <person name="Pati A."/>
            <person name="Ivanova N."/>
            <person name="Mavromatis K."/>
            <person name="Chen A."/>
            <person name="Palaniappan K."/>
            <person name="Chertkov O."/>
            <person name="Land M."/>
            <person name="Hauser L."/>
            <person name="Chang Y.J."/>
            <person name="Jeffries C.D."/>
            <person name="Brettin T."/>
            <person name="Detter J.C."/>
            <person name="Han C."/>
            <person name="Rohde M."/>
            <person name="Goker M."/>
            <person name="Bristow J."/>
            <person name="Eisen J.A."/>
            <person name="Markowitz V."/>
            <person name="Hugenholtz P."/>
            <person name="Kyrpides N.C."/>
            <person name="Klenk H.P."/>
        </authorList>
    </citation>
    <scope>NUCLEOTIDE SEQUENCE [LARGE SCALE GENOMIC DNA]</scope>
    <source>
        <strain evidence="2">ATCC BAA-972 / CDC 1076 / CIP 108378 / DSM 44985 / JCM 13578</strain>
    </source>
</reference>
<dbReference type="Pfam" id="PF10722">
    <property type="entry name" value="YbjN"/>
    <property type="match status" value="1"/>
</dbReference>
<dbReference type="HOGENOM" id="CLU_111492_0_0_11"/>
<evidence type="ECO:0008006" key="3">
    <source>
        <dbReference type="Google" id="ProtNLM"/>
    </source>
</evidence>
<dbReference type="eggNOG" id="ENOG5031R9K">
    <property type="taxonomic scope" value="Bacteria"/>
</dbReference>
<dbReference type="OrthoDB" id="3212317at2"/>
<evidence type="ECO:0000313" key="1">
    <source>
        <dbReference type="EMBL" id="ADG98524.1"/>
    </source>
</evidence>
<dbReference type="STRING" id="640132.Srot_2069"/>
<accession>D6Z994</accession>
<evidence type="ECO:0000313" key="2">
    <source>
        <dbReference type="Proteomes" id="UP000002247"/>
    </source>
</evidence>
<dbReference type="EMBL" id="CP001958">
    <property type="protein sequence ID" value="ADG98524.1"/>
    <property type="molecule type" value="Genomic_DNA"/>
</dbReference>
<dbReference type="RefSeq" id="WP_013138976.1">
    <property type="nucleotide sequence ID" value="NC_014168.1"/>
</dbReference>
<gene>
    <name evidence="1" type="ordered locus">Srot_2069</name>
</gene>